<comment type="caution">
    <text evidence="2">The sequence shown here is derived from an EMBL/GenBank/DDBJ whole genome shotgun (WGS) entry which is preliminary data.</text>
</comment>
<gene>
    <name evidence="2" type="ORF">EWE75_15685</name>
</gene>
<evidence type="ECO:0000256" key="1">
    <source>
        <dbReference type="SAM" id="Phobius"/>
    </source>
</evidence>
<keyword evidence="1" id="KW-1133">Transmembrane helix</keyword>
<name>A0A4Q6XUA4_9SPHN</name>
<keyword evidence="1" id="KW-0812">Transmembrane</keyword>
<dbReference type="Proteomes" id="UP000292085">
    <property type="component" value="Unassembled WGS sequence"/>
</dbReference>
<dbReference type="EMBL" id="SGIS01000025">
    <property type="protein sequence ID" value="RZF63485.1"/>
    <property type="molecule type" value="Genomic_DNA"/>
</dbReference>
<protein>
    <submittedName>
        <fullName evidence="2">Uncharacterized protein</fullName>
    </submittedName>
</protein>
<dbReference type="RefSeq" id="WP_130159055.1">
    <property type="nucleotide sequence ID" value="NZ_SGIS01000025.1"/>
</dbReference>
<sequence length="164" mass="18138">MKSIIYWFASLLYILFFIVCILVSSLQFNLSAINISGFFMILAAVSCIGGLAVMNPISVRKLGLLGHRRKRFAWILATLTLSLGFFFAGMATALQDVSIDKGALLAYAKKDRIDVNSVEADRAVKCYNDQSKEVRADTRKLNDDGVEAMKSIRISLCIAMSRGK</sequence>
<keyword evidence="1" id="KW-0472">Membrane</keyword>
<reference evidence="2 3" key="1">
    <citation type="submission" date="2019-02" db="EMBL/GenBank/DDBJ databases">
        <authorList>
            <person name="Li Y."/>
        </authorList>
    </citation>
    <scope>NUCLEOTIDE SEQUENCE [LARGE SCALE GENOMIC DNA]</scope>
    <source>
        <strain evidence="2 3">3-7</strain>
    </source>
</reference>
<organism evidence="2 3">
    <name type="scientific">Sphingomonas populi</name>
    <dbReference type="NCBI Taxonomy" id="2484750"/>
    <lineage>
        <taxon>Bacteria</taxon>
        <taxon>Pseudomonadati</taxon>
        <taxon>Pseudomonadota</taxon>
        <taxon>Alphaproteobacteria</taxon>
        <taxon>Sphingomonadales</taxon>
        <taxon>Sphingomonadaceae</taxon>
        <taxon>Sphingomonas</taxon>
    </lineage>
</organism>
<evidence type="ECO:0000313" key="2">
    <source>
        <dbReference type="EMBL" id="RZF63485.1"/>
    </source>
</evidence>
<keyword evidence="3" id="KW-1185">Reference proteome</keyword>
<feature type="transmembrane region" description="Helical" evidence="1">
    <location>
        <begin position="32"/>
        <end position="53"/>
    </location>
</feature>
<feature type="transmembrane region" description="Helical" evidence="1">
    <location>
        <begin position="73"/>
        <end position="94"/>
    </location>
</feature>
<feature type="transmembrane region" description="Helical" evidence="1">
    <location>
        <begin position="5"/>
        <end position="26"/>
    </location>
</feature>
<dbReference type="AlphaFoldDB" id="A0A4Q6XUA4"/>
<accession>A0A4Q6XUA4</accession>
<proteinExistence type="predicted"/>
<evidence type="ECO:0000313" key="3">
    <source>
        <dbReference type="Proteomes" id="UP000292085"/>
    </source>
</evidence>